<keyword evidence="3" id="KW-1185">Reference proteome</keyword>
<evidence type="ECO:0000256" key="1">
    <source>
        <dbReference type="SAM" id="MobiDB-lite"/>
    </source>
</evidence>
<accession>A0ABV1K3R2</accession>
<proteinExistence type="predicted"/>
<feature type="region of interest" description="Disordered" evidence="1">
    <location>
        <begin position="121"/>
        <end position="140"/>
    </location>
</feature>
<organism evidence="2 3">
    <name type="scientific">Pseudonocardia tropica</name>
    <dbReference type="NCBI Taxonomy" id="681289"/>
    <lineage>
        <taxon>Bacteria</taxon>
        <taxon>Bacillati</taxon>
        <taxon>Actinomycetota</taxon>
        <taxon>Actinomycetes</taxon>
        <taxon>Pseudonocardiales</taxon>
        <taxon>Pseudonocardiaceae</taxon>
        <taxon>Pseudonocardia</taxon>
    </lineage>
</organism>
<feature type="region of interest" description="Disordered" evidence="1">
    <location>
        <begin position="233"/>
        <end position="282"/>
    </location>
</feature>
<protein>
    <recommendedName>
        <fullName evidence="4">Lipoprotein</fullName>
    </recommendedName>
</protein>
<dbReference type="RefSeq" id="WP_345648627.1">
    <property type="nucleotide sequence ID" value="NZ_BAABLY010000058.1"/>
</dbReference>
<name>A0ABV1K3R2_9PSEU</name>
<comment type="caution">
    <text evidence="2">The sequence shown here is derived from an EMBL/GenBank/DDBJ whole genome shotgun (WGS) entry which is preliminary data.</text>
</comment>
<reference evidence="2 3" key="1">
    <citation type="submission" date="2024-03" db="EMBL/GenBank/DDBJ databases">
        <title>Draft genome sequence of Pseudonocardia tropica JCM 19149.</title>
        <authorList>
            <person name="Butdee W."/>
            <person name="Duangmal K."/>
        </authorList>
    </citation>
    <scope>NUCLEOTIDE SEQUENCE [LARGE SCALE GENOMIC DNA]</scope>
    <source>
        <strain evidence="2 3">JCM 19149</strain>
    </source>
</reference>
<evidence type="ECO:0008006" key="4">
    <source>
        <dbReference type="Google" id="ProtNLM"/>
    </source>
</evidence>
<sequence>MVVALLVGTSVAGCGDRFTERRAAYEQEQQRERALDDLGRQPVWTGTVAAFDAEAIFNFITFDYGGRYPTDIQLARIRPIECDLETDREYRKAFVQRLSVTVPAGTKFALVRSTDRGGDPEDSGFLHYLTPEGRPDMSRPTVNEEMVATGLAEPDPEVELRSSGSYEPTPLPQVVDQNRELMSDLDFGYWERFVRAFVEADERREATAGACAEKAIQDRQTYLREAREAEERYRRLELGPDGRRGTADDFSDYDGDGRRDNNGSSSGGGFDVPDSLCPTRFC</sequence>
<feature type="compositionally biased region" description="Basic and acidic residues" evidence="1">
    <location>
        <begin position="233"/>
        <end position="247"/>
    </location>
</feature>
<dbReference type="EMBL" id="JBEDNP010000044">
    <property type="protein sequence ID" value="MEQ3542474.1"/>
    <property type="molecule type" value="Genomic_DNA"/>
</dbReference>
<gene>
    <name evidence="2" type="ORF">WHI96_27055</name>
</gene>
<evidence type="ECO:0000313" key="2">
    <source>
        <dbReference type="EMBL" id="MEQ3542474.1"/>
    </source>
</evidence>
<dbReference type="Proteomes" id="UP001464923">
    <property type="component" value="Unassembled WGS sequence"/>
</dbReference>
<evidence type="ECO:0000313" key="3">
    <source>
        <dbReference type="Proteomes" id="UP001464923"/>
    </source>
</evidence>